<sequence length="93" mass="11082">MSESCKNCTFHLRDRTGKTTDLFRIFSENFLNRYLEKPQFPGRMTLILSLLKKLDSPERVALREIADRWRSQFQRFLKDRAKDVTFTDAIGHK</sequence>
<gene>
    <name evidence="1" type="ORF">BH720_05810</name>
</gene>
<name>A0A1E5QP03_9CYAN</name>
<evidence type="ECO:0000313" key="1">
    <source>
        <dbReference type="EMBL" id="OEJ76073.1"/>
    </source>
</evidence>
<protein>
    <submittedName>
        <fullName evidence="1">Uncharacterized protein</fullName>
    </submittedName>
</protein>
<dbReference type="AlphaFoldDB" id="A0A1E5QP03"/>
<reference evidence="1" key="1">
    <citation type="submission" date="2016-09" db="EMBL/GenBank/DDBJ databases">
        <title>Draft genome of thermotolerant cyanobacterium Desertifilum sp. strain IPPAS B-1220.</title>
        <authorList>
            <person name="Sinetova M.A."/>
            <person name="Bolakhan K."/>
            <person name="Zayadan B.K."/>
            <person name="Mironov K.S."/>
            <person name="Ustinova V."/>
            <person name="Kupriyanova E.V."/>
            <person name="Sidorov R.A."/>
            <person name="Skrypnik A.N."/>
            <person name="Gogoleva N.E."/>
            <person name="Gogolev Y.V."/>
            <person name="Los D.A."/>
        </authorList>
    </citation>
    <scope>NUCLEOTIDE SEQUENCE [LARGE SCALE GENOMIC DNA]</scope>
    <source>
        <strain evidence="1">IPPAS B-1220</strain>
    </source>
</reference>
<dbReference type="OrthoDB" id="5288100at2"/>
<dbReference type="RefSeq" id="WP_069966231.1">
    <property type="nucleotide sequence ID" value="NZ_CM124774.1"/>
</dbReference>
<organism evidence="1">
    <name type="scientific">Desertifilum tharense IPPAS B-1220</name>
    <dbReference type="NCBI Taxonomy" id="1781255"/>
    <lineage>
        <taxon>Bacteria</taxon>
        <taxon>Bacillati</taxon>
        <taxon>Cyanobacteriota</taxon>
        <taxon>Cyanophyceae</taxon>
        <taxon>Desertifilales</taxon>
        <taxon>Desertifilaceae</taxon>
        <taxon>Desertifilum</taxon>
    </lineage>
</organism>
<accession>A0A1E5QP03</accession>
<dbReference type="EMBL" id="MJGC01000041">
    <property type="protein sequence ID" value="OEJ76073.1"/>
    <property type="molecule type" value="Genomic_DNA"/>
</dbReference>
<comment type="caution">
    <text evidence="1">The sequence shown here is derived from an EMBL/GenBank/DDBJ whole genome shotgun (WGS) entry which is preliminary data.</text>
</comment>
<proteinExistence type="predicted"/>